<dbReference type="Gene3D" id="3.30.300.30">
    <property type="match status" value="3"/>
</dbReference>
<dbReference type="PANTHER" id="PTHR45527:SF3">
    <property type="entry name" value="SIDEROPHORE SYNTHETASE (EUROFUNG)"/>
    <property type="match status" value="1"/>
</dbReference>
<dbReference type="Gene3D" id="3.40.50.12780">
    <property type="entry name" value="N-terminal domain of ligase-like"/>
    <property type="match status" value="3"/>
</dbReference>
<evidence type="ECO:0000259" key="5">
    <source>
        <dbReference type="PROSITE" id="PS50075"/>
    </source>
</evidence>
<keyword evidence="3" id="KW-0436">Ligase</keyword>
<dbReference type="Pfam" id="PF00550">
    <property type="entry name" value="PP-binding"/>
    <property type="match status" value="3"/>
</dbReference>
<dbReference type="EMBL" id="CP134186">
    <property type="protein sequence ID" value="WPA99403.1"/>
    <property type="molecule type" value="Genomic_DNA"/>
</dbReference>
<protein>
    <recommendedName>
        <fullName evidence="5">Carrier domain-containing protein</fullName>
    </recommendedName>
</protein>
<dbReference type="Gene3D" id="3.30.559.30">
    <property type="entry name" value="Nonribosomal peptide synthetase, condensation domain"/>
    <property type="match status" value="4"/>
</dbReference>
<dbReference type="PANTHER" id="PTHR45527">
    <property type="entry name" value="NONRIBOSOMAL PEPTIDE SYNTHETASE"/>
    <property type="match status" value="1"/>
</dbReference>
<evidence type="ECO:0000256" key="2">
    <source>
        <dbReference type="ARBA" id="ARBA00022553"/>
    </source>
</evidence>
<dbReference type="CDD" id="cd19545">
    <property type="entry name" value="FUM14_C_NRPS-like"/>
    <property type="match status" value="2"/>
</dbReference>
<evidence type="ECO:0000313" key="6">
    <source>
        <dbReference type="EMBL" id="WPA99403.1"/>
    </source>
</evidence>
<dbReference type="GeneID" id="35426093"/>
<dbReference type="Gene3D" id="1.10.1200.10">
    <property type="entry name" value="ACP-like"/>
    <property type="match status" value="3"/>
</dbReference>
<dbReference type="InterPro" id="IPR045851">
    <property type="entry name" value="AMP-bd_C_sf"/>
</dbReference>
<dbReference type="CDD" id="cd05918">
    <property type="entry name" value="A_NRPS_SidN3_like"/>
    <property type="match status" value="3"/>
</dbReference>
<proteinExistence type="inferred from homology"/>
<dbReference type="SUPFAM" id="SSF47336">
    <property type="entry name" value="ACP-like"/>
    <property type="match status" value="3"/>
</dbReference>
<evidence type="ECO:0000256" key="3">
    <source>
        <dbReference type="ARBA" id="ARBA00022598"/>
    </source>
</evidence>
<dbReference type="Pfam" id="PF00668">
    <property type="entry name" value="Condensation"/>
    <property type="match status" value="4"/>
</dbReference>
<feature type="domain" description="Carrier" evidence="5">
    <location>
        <begin position="974"/>
        <end position="1050"/>
    </location>
</feature>
<evidence type="ECO:0000256" key="4">
    <source>
        <dbReference type="ARBA" id="ARBA00029454"/>
    </source>
</evidence>
<dbReference type="InterPro" id="IPR001242">
    <property type="entry name" value="Condensation_dom"/>
</dbReference>
<dbReference type="SUPFAM" id="SSF52777">
    <property type="entry name" value="CoA-dependent acyltransferases"/>
    <property type="match status" value="8"/>
</dbReference>
<evidence type="ECO:0000313" key="7">
    <source>
        <dbReference type="Proteomes" id="UP001302367"/>
    </source>
</evidence>
<feature type="domain" description="Carrier" evidence="5">
    <location>
        <begin position="3574"/>
        <end position="3650"/>
    </location>
</feature>
<evidence type="ECO:0000256" key="1">
    <source>
        <dbReference type="ARBA" id="ARBA00022450"/>
    </source>
</evidence>
<name>A0ABZ0NIS2_CERBT</name>
<dbReference type="Gene3D" id="3.30.559.10">
    <property type="entry name" value="Chloramphenicol acetyltransferase-like domain"/>
    <property type="match status" value="4"/>
</dbReference>
<dbReference type="InterPro" id="IPR042099">
    <property type="entry name" value="ANL_N_sf"/>
</dbReference>
<dbReference type="SMART" id="SM00823">
    <property type="entry name" value="PKS_PP"/>
    <property type="match status" value="2"/>
</dbReference>
<dbReference type="RefSeq" id="XP_065458577.1">
    <property type="nucleotide sequence ID" value="XM_065602505.1"/>
</dbReference>
<dbReference type="PROSITE" id="PS50075">
    <property type="entry name" value="CARRIER"/>
    <property type="match status" value="3"/>
</dbReference>
<dbReference type="InterPro" id="IPR000873">
    <property type="entry name" value="AMP-dep_synth/lig_dom"/>
</dbReference>
<sequence length="3710" mass="408675">MTGLLSLSTIDHNDLEELAEACQVSTNEIIDVYHCTPLQRILIAGTECYSDAYCYRGSWKLQPSIDAIRFLDAIARVAEQNSILRTRIADSSTHGLVQVVLRNAEPIDRSFDQFETYLKHDSSRRLGLGTPLAKWALVDRTVALTIHHAVCDSSSIKAILEDCSRIYHGQAPTTRAPFRQFAEHCENVDARAAEAFWKPRFPHMAAIFPDVATNYTPRTTSSLHHCCQLPSDSKTPANQLPYYIEAAWAHTSSIYTGQSAVAYGLVLSGRTSQLGIIGTTLGPTIATIPVQANVNPESTISELVKERAKERRQAFSHAALQFDPLQIRALNAESRRASQFTTILDINTSSLAGPVNDHVLLNAESQGVSLSALVLQISIQEGTIIVDASYDPYIICERQVRRTLHQLDHSLQLFLEGPADRKLEELATISAEDWREVFEWNETLPQPTQQCLHELFQDRAHLHANKRAIEAWDRNATYEELDMLSTELALRLIGSGVKPGDAVLIHCGRSCSAVISILAVLKAGGCCIPLEPTESRTTKEIITAQSKAKFIIALDPSKDIHGLVETTIMAHAASLDEECEVPGLPSISADQLAYVLFDTGSTGVPKGVMLEHQSIATSLLTLGAFLKWRPNIRGLQFASLRCNAFLVEMLGPLLFGGCVCIPSIEERDTKLPAYIISKQVNYAQLTPSVLRSLSPEACPTLKTIQSIGEAIDAKAAGIWSDVTFVNGWGANEASMQSSLNIISPESHYPHAIGRPSGCALWLIDPENVHKLTSIGAIGELVIEGTTVARGHLNEDAEHVESFISPPVWAPLRTAKRRFYRTGDLARFLPDGKIEYVGCKDNQVKIRGQRFQLEEVERAILSCDAVREAVVALHKVGNHKYLVAVLSLEDGSLPSEEELKELDCDASRKTLVAIRVHVKQNLPTHMLPKYWIAVEKSPLTTDPKRDRNAIKNWLESRDLTSDDLAVSHESPSVNVPYSNAERALQEVCASVLRVQTSQIDLQHSFDDMGGNSISAIQIAQRLMRRGHRITIANLLESSSLLDLVRDIGSAEQMTGVHEERLEEEEFDISPFQKLFLQHSNEVAGSSFRENLLLELPSTYSPVEVETALQRLVRHHASLRTTFVPQSDGSWKSKLAVENVLHFEHRKAGDELTPITTFDEVQKSWDIVDEPVFGAKLIDMVDDSRFLLLTAHQLSVDAVSWDIIRQQLEALLDDPGVQLPRTDHALEWPRADRGVWSMSDQPFLNGDRATAAFKLSHGTSELLLHAANETFKTTPAELLLAALWMSFQQSFPDRGSPALYVEGHGRQIGHTDCNLAGTVGCFNVLFPVVLESADSTFSIEHIVPAIKDAYRQAFNSAVASFAQTMLGDKPLLLGDVEILFRFRNERTQNDNSLKLYDRNTSLESHRVGGQKQVGLITVVVAVVAEEIDFRFDWNNQMAHQDHLRDLVIQLEQYLPEMATLLCNRAPRLTRAEIPLLELDAPGHIEQAIRDLGICPDDVEVVHPVSATQETVLLSQAQSTDDVYTNQALLKLTPAENHSIDMKRLEQAWKAVCQAHPMLRTIFANGISSTTAFVQIVLREAKPTIIHVKSDGNDECRELEYKLAPTDPSHRLQIRALPDSGEVNVVLEINPALADATALALISKHLAIAYNSPESLRKEDDFAKYLVWSREKEEPSREYWKTYLADLSACRLPTFASPNASVITSDTNYIDATFDDVDIMHSFCQKSGVTIADFIQVAWAMVLRRLTGSEDVAFGYMYSGRDLFDSAEEIVGPLSSLLTCRFDLGLDSKVAALLDKAKADLSNSIAHFACSLPALQVSLGQGSESLFNTALAIQHEPPYDSADEDEALLKVIPAVIDEHSDHAVTLRVCLSKQVMRARLIYQKALIPMQFASEILEVLDNAIWNLAQAANATAVRSIIGECDNLSNYELGLIQKWNARAPQVVKGTLHDRFRQVAARNPLAPAICFGDRGMSYGELNALSDHLASDLYSRRGVRAEHVVPVFCGKGFEAVIFRLAVIKAGGAFLGLDAELSDERLADMLQNLEIPTILAHASTAVRARTLTSGKVISHDLQSIKGLPHRSPPSSLVNPDQPAYCTYSSGHTGKPKAVLVRHSNIVTSLISSMDRLGVTYETRLFQMSGLASDVSIIEIFQTLLAGGCVCFPTSQGSVDHMEDQLTQMRANLVYLTPTVAEVMSPARASPLDTVVLRGEPATVEAVQKWHGNVRLLNCYGTAAATGITSCIDISLSQISNIGLPFACRYWVVDSNNHDQLVPIGHSGELLIQGPNVAQEYLKGSMRTSESFITAPLWTKSLPGFRDTTTQPFYKTGDIVIQNVDGTIEYIDRKYRQFKLSGLPIELGKIESHLRKHAGSDWHVVAELIHPKRQSEDPFLAAFMARAGRVITDPQSSTRDQALPPLPKIARRLHKTLAIALPSYMVPKVYIPVRDLVLNASGKTDRKRLRGIAEAMTADQVLRYNALSLARKNTSMSTRALEDNIELSAYKMPPNATEIKLRQLWSSILSLPPSSISSDSEWSSVGGDSFKAMNLVSAAREHGLALTVADIFRASTLEQLSRLALSHFTATVPMKVKDEIAPFSLLTISAELAREEAARLCGVHTSQVEDVYPCTPMQRTLMALSSRQKGAFVCRIKIHLRQGISVGRLQRAWARLVEETQILRTRIIDIPGLGIMQVVVDEPVYWLKCDSRNLEPGTETELGSLLNHPEIQVDSSDGALVWTAHQAVYDQWTLPLLLQNLERHYFEEPHQPLNSIQHFVSHVSDVTQHGAGVAYWRNQFDGLESLQWPALPSPSYEPLVDSRFAHEIRNLAAPPRFTLSSAIRAAWATLISQYTGASESTFGAVVNGRYADLHGIDRVAGPTLATVPIRITVNPRSSVADLLTCVQQQAVDMIKWEQTGLVNIQQCSPEARLACRFQSLLMIQSAEHLSSSVAQNSKLFSGVEFVDNSAGDGLGSFIGCALVLECEQHNGDLKLRFKFDSGVISEQFMCRIAQQFETILRRLCSNSAADSRLRMSSVMSPGDNDLRQIWKWNSNLPKSVDKCVHHILKPVFAKRPASTALQAWDGILTYGQLDALTEKLSRHLIELGVRPNTNVPLFFEQSLWCPVAAVAVTKAGATSVMVDATLPKDRIQAILKQVKPGLALTSSKQVALLQEMTPVPLMIVDHAHIDEIVLESEEDTFELVRPDDALYVAFKSGSSGPPKGVIVTHANFCSALHHQAKTVGLIDTSRNLDVSPYGSDMAWHNLFHTLYAGGCLCIPNEEWRTDIPGAVLDLNANFLSTTPAIAASLDVEALRKLDAIQIFGEEPSAELLERLQHNVKQYRNAYSATECTSTALGSSNPLHSSHIGVADGLVPWIVDPSSKELVPIGCVGELWLEGPLVARGYLTEAEQSSDAFVDAPNWLRNGTSTCAGRQSRVYRTGDLARYEDDGSLSFVGRRDRQVVIRGQRLDLAEVERHVKRCFSTANRGSADVVVEAIPGPLNGDTILTTFVAPRQNQAEAAADIVEQLISGISNRLAESLPTYMIPTVFKALAEIPLTSNGKADRRRIRELTASLLNVNGASRSGAVIAPANDTEITLRDICAEVLTISHNAISVEASWTQLGGDSVTAMQAAARAKKTGLNLRTEHLMYGHALRDIARTIDPAHDNCGETASVETCSSRAASPDTDDFELTPVQQWCLEEHPTGTKFDVPIYLELESMLGSQNL</sequence>
<organism evidence="6 7">
    <name type="scientific">Cercospora beticola</name>
    <name type="common">Sugarbeet leaf spot fungus</name>
    <dbReference type="NCBI Taxonomy" id="122368"/>
    <lineage>
        <taxon>Eukaryota</taxon>
        <taxon>Fungi</taxon>
        <taxon>Dikarya</taxon>
        <taxon>Ascomycota</taxon>
        <taxon>Pezizomycotina</taxon>
        <taxon>Dothideomycetes</taxon>
        <taxon>Dothideomycetidae</taxon>
        <taxon>Mycosphaerellales</taxon>
        <taxon>Mycosphaerellaceae</taxon>
        <taxon>Cercospora</taxon>
    </lineage>
</organism>
<dbReference type="Pfam" id="PF00501">
    <property type="entry name" value="AMP-binding"/>
    <property type="match status" value="3"/>
</dbReference>
<dbReference type="InterPro" id="IPR036736">
    <property type="entry name" value="ACP-like_sf"/>
</dbReference>
<dbReference type="PROSITE" id="PS00012">
    <property type="entry name" value="PHOSPHOPANTETHEINE"/>
    <property type="match status" value="2"/>
</dbReference>
<dbReference type="InterPro" id="IPR023213">
    <property type="entry name" value="CAT-like_dom_sf"/>
</dbReference>
<accession>A0ABZ0NIS2</accession>
<dbReference type="SUPFAM" id="SSF56801">
    <property type="entry name" value="Acetyl-CoA synthetase-like"/>
    <property type="match status" value="3"/>
</dbReference>
<keyword evidence="7" id="KW-1185">Reference proteome</keyword>
<comment type="similarity">
    <text evidence="4">Belongs to the NRP synthetase family.</text>
</comment>
<keyword evidence="1" id="KW-0596">Phosphopantetheine</keyword>
<feature type="domain" description="Carrier" evidence="5">
    <location>
        <begin position="2497"/>
        <end position="2573"/>
    </location>
</feature>
<dbReference type="InterPro" id="IPR020806">
    <property type="entry name" value="PKS_PP-bd"/>
</dbReference>
<gene>
    <name evidence="6" type="ORF">RHO25_004020</name>
</gene>
<dbReference type="InterPro" id="IPR006162">
    <property type="entry name" value="Ppantetheine_attach_site"/>
</dbReference>
<reference evidence="6 7" key="1">
    <citation type="submission" date="2023-09" db="EMBL/GenBank/DDBJ databases">
        <title>Complete-Gapless Cercospora beticola genome.</title>
        <authorList>
            <person name="Wyatt N.A."/>
            <person name="Spanner R.E."/>
            <person name="Bolton M.D."/>
        </authorList>
    </citation>
    <scope>NUCLEOTIDE SEQUENCE [LARGE SCALE GENOMIC DNA]</scope>
    <source>
        <strain evidence="6">Cb09-40</strain>
    </source>
</reference>
<dbReference type="InterPro" id="IPR009081">
    <property type="entry name" value="PP-bd_ACP"/>
</dbReference>
<dbReference type="Proteomes" id="UP001302367">
    <property type="component" value="Chromosome 3"/>
</dbReference>
<keyword evidence="2" id="KW-0597">Phosphoprotein</keyword>